<reference evidence="2" key="1">
    <citation type="submission" date="2016-06" db="EMBL/GenBank/DDBJ databases">
        <title>Draft genome sequence of Desulfoplanes formicivorans strain Pf12B.</title>
        <authorList>
            <person name="Watanabe M."/>
            <person name="Kojima H."/>
            <person name="Fukui M."/>
        </authorList>
    </citation>
    <scope>NUCLEOTIDE SEQUENCE [LARGE SCALE GENOMIC DNA]</scope>
    <source>
        <strain evidence="2">Pf12B</strain>
    </source>
</reference>
<evidence type="ECO:0008006" key="3">
    <source>
        <dbReference type="Google" id="ProtNLM"/>
    </source>
</evidence>
<sequence length="218" mass="25628">MIELGTKISSKGGWCNIYEIAGQPHLCAKVLARHRRYKGEFPDPEMIARKKYGINDMLQYELDNHHAIVSRIPQKYQMFFVHMHGIQRTSDGHRALVMECVRNTRGEVAKNLDQNTDRLSPDFFHNLELLRKKVFLQYSIDHFGLACRNILVKNASTPVLIDFQNTIKRYPYQFWLRIPFFIRKKMNRRFQQVYKNMHVPDLTRGKSFPTSANLGDPS</sequence>
<evidence type="ECO:0000313" key="1">
    <source>
        <dbReference type="EMBL" id="GAU08268.1"/>
    </source>
</evidence>
<dbReference type="Pfam" id="PF10707">
    <property type="entry name" value="YrbL-PhoP_reg"/>
    <property type="match status" value="1"/>
</dbReference>
<dbReference type="Proteomes" id="UP000095200">
    <property type="component" value="Unassembled WGS sequence"/>
</dbReference>
<organism evidence="1 2">
    <name type="scientific">Desulfoplanes formicivorans</name>
    <dbReference type="NCBI Taxonomy" id="1592317"/>
    <lineage>
        <taxon>Bacteria</taxon>
        <taxon>Pseudomonadati</taxon>
        <taxon>Thermodesulfobacteriota</taxon>
        <taxon>Desulfovibrionia</taxon>
        <taxon>Desulfovibrionales</taxon>
        <taxon>Desulfoplanaceae</taxon>
        <taxon>Desulfoplanes</taxon>
    </lineage>
</organism>
<gene>
    <name evidence="1" type="ORF">DPF_0971</name>
</gene>
<dbReference type="RefSeq" id="WP_069857771.1">
    <property type="nucleotide sequence ID" value="NZ_BDFE01000015.1"/>
</dbReference>
<proteinExistence type="predicted"/>
<name>A0A194AG08_9BACT</name>
<comment type="caution">
    <text evidence="1">The sequence shown here is derived from an EMBL/GenBank/DDBJ whole genome shotgun (WGS) entry which is preliminary data.</text>
</comment>
<dbReference type="InterPro" id="IPR019647">
    <property type="entry name" value="PhoP_reg_network_YrbL"/>
</dbReference>
<dbReference type="EMBL" id="BDFE01000015">
    <property type="protein sequence ID" value="GAU08268.1"/>
    <property type="molecule type" value="Genomic_DNA"/>
</dbReference>
<protein>
    <recommendedName>
        <fullName evidence="3">Protein kinase domain-containing protein</fullName>
    </recommendedName>
</protein>
<dbReference type="STRING" id="1592317.DPF_0971"/>
<dbReference type="InterPro" id="IPR011009">
    <property type="entry name" value="Kinase-like_dom_sf"/>
</dbReference>
<accession>A0A194AG08</accession>
<keyword evidence="2" id="KW-1185">Reference proteome</keyword>
<dbReference type="AlphaFoldDB" id="A0A194AG08"/>
<dbReference type="OrthoDB" id="5464742at2"/>
<evidence type="ECO:0000313" key="2">
    <source>
        <dbReference type="Proteomes" id="UP000095200"/>
    </source>
</evidence>
<dbReference type="SUPFAM" id="SSF56112">
    <property type="entry name" value="Protein kinase-like (PK-like)"/>
    <property type="match status" value="1"/>
</dbReference>